<accession>A0ABX4E4I7</accession>
<dbReference type="SUPFAM" id="SSF54909">
    <property type="entry name" value="Dimeric alpha+beta barrel"/>
    <property type="match status" value="1"/>
</dbReference>
<keyword evidence="4" id="KW-1185">Reference proteome</keyword>
<evidence type="ECO:0000313" key="3">
    <source>
        <dbReference type="EMBL" id="OXS73446.1"/>
    </source>
</evidence>
<comment type="caution">
    <text evidence="3">The sequence shown here is derived from an EMBL/GenBank/DDBJ whole genome shotgun (WGS) entry which is preliminary data.</text>
</comment>
<dbReference type="EMBL" id="MWSK01000015">
    <property type="protein sequence ID" value="OXS73446.1"/>
    <property type="molecule type" value="Genomic_DNA"/>
</dbReference>
<dbReference type="InterPro" id="IPR044662">
    <property type="entry name" value="HS1/DABB1-like"/>
</dbReference>
<gene>
    <name evidence="3" type="ORF">B1B05_18515</name>
</gene>
<dbReference type="InterPro" id="IPR011008">
    <property type="entry name" value="Dimeric_a/b-barrel"/>
</dbReference>
<dbReference type="Gene3D" id="3.30.70.100">
    <property type="match status" value="1"/>
</dbReference>
<organism evidence="3 4">
    <name type="scientific">Domibacillus enclensis</name>
    <dbReference type="NCBI Taxonomy" id="1017273"/>
    <lineage>
        <taxon>Bacteria</taxon>
        <taxon>Bacillati</taxon>
        <taxon>Bacillota</taxon>
        <taxon>Bacilli</taxon>
        <taxon>Bacillales</taxon>
        <taxon>Bacillaceae</taxon>
        <taxon>Domibacillus</taxon>
    </lineage>
</organism>
<feature type="domain" description="Stress-response A/B barrel" evidence="2">
    <location>
        <begin position="4"/>
        <end position="99"/>
    </location>
</feature>
<protein>
    <submittedName>
        <fullName evidence="3">Stress protein</fullName>
    </submittedName>
</protein>
<sequence length="103" mass="11685">MYMYEHLVSFKFKEDVSPEKQQELALQLLAFKGKIPGILEVTAGVNATEETDRAQGYTLGLRVSFKDKEALDGYLPHPVHKEFLEAIDGLIENVIVVDYEVAW</sequence>
<proteinExistence type="predicted"/>
<dbReference type="PANTHER" id="PTHR33178">
    <property type="match status" value="1"/>
</dbReference>
<dbReference type="InterPro" id="IPR013097">
    <property type="entry name" value="Dabb"/>
</dbReference>
<evidence type="ECO:0000313" key="4">
    <source>
        <dbReference type="Proteomes" id="UP000215545"/>
    </source>
</evidence>
<dbReference type="Pfam" id="PF07876">
    <property type="entry name" value="Dabb"/>
    <property type="match status" value="1"/>
</dbReference>
<dbReference type="Proteomes" id="UP000215545">
    <property type="component" value="Unassembled WGS sequence"/>
</dbReference>
<dbReference type="PROSITE" id="PS51502">
    <property type="entry name" value="S_R_A_B_BARREL"/>
    <property type="match status" value="1"/>
</dbReference>
<evidence type="ECO:0000259" key="2">
    <source>
        <dbReference type="PROSITE" id="PS51502"/>
    </source>
</evidence>
<name>A0ABX4E4I7_9BACI</name>
<reference evidence="4" key="1">
    <citation type="submission" date="2017-03" db="EMBL/GenBank/DDBJ databases">
        <title>Bacillus sp. V-88(T) DSM27956, whole genome shotgun sequencing project.</title>
        <authorList>
            <person name="Dastager S.G."/>
            <person name="Neurgaonkar P.S."/>
            <person name="Dharne M.S."/>
        </authorList>
    </citation>
    <scope>NUCLEOTIDE SEQUENCE [LARGE SCALE GENOMIC DNA]</scope>
    <source>
        <strain evidence="4">DSM 25145</strain>
    </source>
</reference>
<comment type="subunit">
    <text evidence="1">Homodimer.</text>
</comment>
<evidence type="ECO:0000256" key="1">
    <source>
        <dbReference type="ARBA" id="ARBA00011738"/>
    </source>
</evidence>
<dbReference type="SMART" id="SM00886">
    <property type="entry name" value="Dabb"/>
    <property type="match status" value="1"/>
</dbReference>
<dbReference type="PANTHER" id="PTHR33178:SF10">
    <property type="entry name" value="STRESS-RESPONSE A_B BARREL DOMAIN-CONTAINING PROTEIN"/>
    <property type="match status" value="1"/>
</dbReference>